<comment type="cofactor">
    <cofactor evidence="4">
        <name>heme</name>
        <dbReference type="ChEBI" id="CHEBI:30413"/>
    </cofactor>
</comment>
<name>A0A0D9XIB8_9ORYZ</name>
<dbReference type="Proteomes" id="UP000032180">
    <property type="component" value="Chromosome 10"/>
</dbReference>
<dbReference type="GO" id="GO:0020037">
    <property type="term" value="F:heme binding"/>
    <property type="evidence" value="ECO:0007669"/>
    <property type="project" value="InterPro"/>
</dbReference>
<dbReference type="GO" id="GO:0004497">
    <property type="term" value="F:monooxygenase activity"/>
    <property type="evidence" value="ECO:0007669"/>
    <property type="project" value="UniProtKB-KW"/>
</dbReference>
<dbReference type="PANTHER" id="PTHR47950:SF7">
    <property type="entry name" value="OS12G0196700 PROTEIN"/>
    <property type="match status" value="1"/>
</dbReference>
<comment type="similarity">
    <text evidence="1 5">Belongs to the cytochrome P450 family.</text>
</comment>
<sequence length="444" mass="49326">MAFMHVCTMLSLLLILFSYLLQLIRDTRRRLPPGPCPLPLIGSLHQIGHLPHRSFASLAKRHGPLMTVRLGTATCVVASSPDTARAVLQTHNASLAGRGRQDAWGAGGHAENSVFVLPPGRKWRLLRRLGAAHMFSKRRIEQLVPVCDEIVGDLVRRVAELAAADVVVDLLWRAMFTDGLDDDVAMRGELCDVVREATELLGTPNVSDFFPAVAALDLQGIRRRTAKLMEKTYRVIDAQIDRRMRSRGLAGGHGEAKDLLDVLLDMSKEDKEDGTGDLFVGGSDSTSTTIEWAMAELLQNPEIIKETLRLHPIVPLRLYEAEGTVEIDGYTIPKGSKVTVNAWAIHQNIEVWIQPEKFLPERFIGKDIDSLGRHFELIPFGSGRHICIGLPLANRMLHLILGSFMHQFEWAMSETVNENGLDMAEKFGLVVSMATRPNIMARTM</sequence>
<evidence type="ECO:0000256" key="4">
    <source>
        <dbReference type="PIRSR" id="PIRSR602401-1"/>
    </source>
</evidence>
<evidence type="ECO:0000256" key="1">
    <source>
        <dbReference type="ARBA" id="ARBA00010617"/>
    </source>
</evidence>
<organism evidence="7 8">
    <name type="scientific">Leersia perrieri</name>
    <dbReference type="NCBI Taxonomy" id="77586"/>
    <lineage>
        <taxon>Eukaryota</taxon>
        <taxon>Viridiplantae</taxon>
        <taxon>Streptophyta</taxon>
        <taxon>Embryophyta</taxon>
        <taxon>Tracheophyta</taxon>
        <taxon>Spermatophyta</taxon>
        <taxon>Magnoliopsida</taxon>
        <taxon>Liliopsida</taxon>
        <taxon>Poales</taxon>
        <taxon>Poaceae</taxon>
        <taxon>BOP clade</taxon>
        <taxon>Oryzoideae</taxon>
        <taxon>Oryzeae</taxon>
        <taxon>Oryzinae</taxon>
        <taxon>Leersia</taxon>
    </lineage>
</organism>
<dbReference type="InterPro" id="IPR036396">
    <property type="entry name" value="Cyt_P450_sf"/>
</dbReference>
<dbReference type="InterPro" id="IPR017972">
    <property type="entry name" value="Cyt_P450_CS"/>
</dbReference>
<keyword evidence="4 5" id="KW-0408">Iron</keyword>
<accession>A0A0D9XIB8</accession>
<reference evidence="7 8" key="1">
    <citation type="submission" date="2012-08" db="EMBL/GenBank/DDBJ databases">
        <title>Oryza genome evolution.</title>
        <authorList>
            <person name="Wing R.A."/>
        </authorList>
    </citation>
    <scope>NUCLEOTIDE SEQUENCE</scope>
</reference>
<evidence type="ECO:0000313" key="8">
    <source>
        <dbReference type="Proteomes" id="UP000032180"/>
    </source>
</evidence>
<evidence type="ECO:0000256" key="2">
    <source>
        <dbReference type="ARBA" id="ARBA00022692"/>
    </source>
</evidence>
<feature type="binding site" description="axial binding residue" evidence="4">
    <location>
        <position position="387"/>
    </location>
    <ligand>
        <name>heme</name>
        <dbReference type="ChEBI" id="CHEBI:30413"/>
    </ligand>
    <ligandPart>
        <name>Fe</name>
        <dbReference type="ChEBI" id="CHEBI:18248"/>
    </ligandPart>
</feature>
<keyword evidence="3" id="KW-1133">Transmembrane helix</keyword>
<dbReference type="PRINTS" id="PR00463">
    <property type="entry name" value="EP450I"/>
</dbReference>
<dbReference type="PROSITE" id="PS00086">
    <property type="entry name" value="CYTOCHROME_P450"/>
    <property type="match status" value="1"/>
</dbReference>
<dbReference type="PRINTS" id="PR00385">
    <property type="entry name" value="P450"/>
</dbReference>
<proteinExistence type="inferred from homology"/>
<evidence type="ECO:0000256" key="3">
    <source>
        <dbReference type="ARBA" id="ARBA00022989"/>
    </source>
</evidence>
<dbReference type="EnsemblPlants" id="LPERR10G03310.1">
    <property type="protein sequence ID" value="LPERR10G03310.1"/>
    <property type="gene ID" value="LPERR10G03310"/>
</dbReference>
<dbReference type="AlphaFoldDB" id="A0A0D9XIB8"/>
<dbReference type="GO" id="GO:0016705">
    <property type="term" value="F:oxidoreductase activity, acting on paired donors, with incorporation or reduction of molecular oxygen"/>
    <property type="evidence" value="ECO:0007669"/>
    <property type="project" value="InterPro"/>
</dbReference>
<keyword evidence="4 5" id="KW-0349">Heme</keyword>
<evidence type="ECO:0000256" key="6">
    <source>
        <dbReference type="SAM" id="SignalP"/>
    </source>
</evidence>
<dbReference type="eggNOG" id="KOG0156">
    <property type="taxonomic scope" value="Eukaryota"/>
</dbReference>
<keyword evidence="5" id="KW-0503">Monooxygenase</keyword>
<dbReference type="PANTHER" id="PTHR47950">
    <property type="entry name" value="CYTOCHROME P450, FAMILY 76, SUBFAMILY C, POLYPEPTIDE 5-RELATED"/>
    <property type="match status" value="1"/>
</dbReference>
<keyword evidence="2" id="KW-0812">Transmembrane</keyword>
<feature type="signal peptide" evidence="6">
    <location>
        <begin position="1"/>
        <end position="22"/>
    </location>
</feature>
<dbReference type="Gene3D" id="1.10.630.10">
    <property type="entry name" value="Cytochrome P450"/>
    <property type="match status" value="1"/>
</dbReference>
<feature type="chain" id="PRO_5002350301" description="Cytochrome P450" evidence="6">
    <location>
        <begin position="23"/>
        <end position="444"/>
    </location>
</feature>
<dbReference type="Pfam" id="PF00067">
    <property type="entry name" value="p450"/>
    <property type="match status" value="1"/>
</dbReference>
<evidence type="ECO:0008006" key="9">
    <source>
        <dbReference type="Google" id="ProtNLM"/>
    </source>
</evidence>
<keyword evidence="6" id="KW-0732">Signal</keyword>
<keyword evidence="8" id="KW-1185">Reference proteome</keyword>
<evidence type="ECO:0000313" key="7">
    <source>
        <dbReference type="EnsemblPlants" id="LPERR10G03310.1"/>
    </source>
</evidence>
<dbReference type="InterPro" id="IPR002401">
    <property type="entry name" value="Cyt_P450_E_grp-I"/>
</dbReference>
<dbReference type="GO" id="GO:0005506">
    <property type="term" value="F:iron ion binding"/>
    <property type="evidence" value="ECO:0007669"/>
    <property type="project" value="InterPro"/>
</dbReference>
<dbReference type="STRING" id="77586.A0A0D9XIB8"/>
<keyword evidence="5" id="KW-0560">Oxidoreductase</keyword>
<reference evidence="7" key="3">
    <citation type="submission" date="2015-04" db="UniProtKB">
        <authorList>
            <consortium name="EnsemblPlants"/>
        </authorList>
    </citation>
    <scope>IDENTIFICATION</scope>
</reference>
<dbReference type="InterPro" id="IPR001128">
    <property type="entry name" value="Cyt_P450"/>
</dbReference>
<reference evidence="8" key="2">
    <citation type="submission" date="2013-12" db="EMBL/GenBank/DDBJ databases">
        <authorList>
            <person name="Yu Y."/>
            <person name="Lee S."/>
            <person name="de Baynast K."/>
            <person name="Wissotski M."/>
            <person name="Liu L."/>
            <person name="Talag J."/>
            <person name="Goicoechea J."/>
            <person name="Angelova A."/>
            <person name="Jetty R."/>
            <person name="Kudrna D."/>
            <person name="Golser W."/>
            <person name="Rivera L."/>
            <person name="Zhang J."/>
            <person name="Wing R."/>
        </authorList>
    </citation>
    <scope>NUCLEOTIDE SEQUENCE</scope>
</reference>
<protein>
    <recommendedName>
        <fullName evidence="9">Cytochrome P450</fullName>
    </recommendedName>
</protein>
<evidence type="ECO:0000256" key="5">
    <source>
        <dbReference type="RuleBase" id="RU000461"/>
    </source>
</evidence>
<keyword evidence="3" id="KW-0472">Membrane</keyword>
<keyword evidence="4 5" id="KW-0479">Metal-binding</keyword>
<dbReference type="Gramene" id="LPERR10G03310.1">
    <property type="protein sequence ID" value="LPERR10G03310.1"/>
    <property type="gene ID" value="LPERR10G03310"/>
</dbReference>
<dbReference type="SUPFAM" id="SSF48264">
    <property type="entry name" value="Cytochrome P450"/>
    <property type="match status" value="1"/>
</dbReference>
<dbReference type="HOGENOM" id="CLU_001570_4_2_1"/>